<comment type="subunit">
    <text evidence="3">UreD, UreF and UreG form a complex that acts as a GTP-hydrolysis-dependent molecular chaperone, activating the urease apoprotein by helping to assemble the nickel containing metallocenter of UreC. The UreE protein probably delivers the nickel.</text>
</comment>
<dbReference type="Gene3D" id="1.10.4190.10">
    <property type="entry name" value="Urease accessory protein UreF"/>
    <property type="match status" value="1"/>
</dbReference>
<dbReference type="STRING" id="633194.SAMN05421759_11192"/>
<dbReference type="Proteomes" id="UP000186684">
    <property type="component" value="Unassembled WGS sequence"/>
</dbReference>
<dbReference type="InterPro" id="IPR002639">
    <property type="entry name" value="UreF"/>
</dbReference>
<evidence type="ECO:0000256" key="1">
    <source>
        <dbReference type="ARBA" id="ARBA00022988"/>
    </source>
</evidence>
<dbReference type="EMBL" id="FTOQ01000011">
    <property type="protein sequence ID" value="SIT03966.1"/>
    <property type="molecule type" value="Genomic_DNA"/>
</dbReference>
<evidence type="ECO:0000313" key="4">
    <source>
        <dbReference type="EMBL" id="SIT03966.1"/>
    </source>
</evidence>
<dbReference type="HAMAP" id="MF_01385">
    <property type="entry name" value="UreF"/>
    <property type="match status" value="1"/>
</dbReference>
<reference evidence="5" key="1">
    <citation type="submission" date="2017-01" db="EMBL/GenBank/DDBJ databases">
        <authorList>
            <person name="Varghese N."/>
            <person name="Submissions S."/>
        </authorList>
    </citation>
    <scope>NUCLEOTIDE SEQUENCE [LARGE SCALE GENOMIC DNA]</scope>
    <source>
        <strain evidence="5">DSM 29430</strain>
    </source>
</reference>
<comment type="function">
    <text evidence="3">Required for maturation of urease via the functional incorporation of the urease nickel metallocenter.</text>
</comment>
<dbReference type="GO" id="GO:0016151">
    <property type="term" value="F:nickel cation binding"/>
    <property type="evidence" value="ECO:0007669"/>
    <property type="project" value="UniProtKB-UniRule"/>
</dbReference>
<name>A0A1N7P0A0_9RHOB</name>
<keyword evidence="1 3" id="KW-0996">Nickel insertion</keyword>
<keyword evidence="5" id="KW-1185">Reference proteome</keyword>
<proteinExistence type="inferred from homology"/>
<keyword evidence="3" id="KW-0963">Cytoplasm</keyword>
<dbReference type="PANTHER" id="PTHR33620:SF1">
    <property type="entry name" value="UREASE ACCESSORY PROTEIN F"/>
    <property type="match status" value="1"/>
</dbReference>
<organism evidence="4 5">
    <name type="scientific">Roseivivax lentus</name>
    <dbReference type="NCBI Taxonomy" id="633194"/>
    <lineage>
        <taxon>Bacteria</taxon>
        <taxon>Pseudomonadati</taxon>
        <taxon>Pseudomonadota</taxon>
        <taxon>Alphaproteobacteria</taxon>
        <taxon>Rhodobacterales</taxon>
        <taxon>Roseobacteraceae</taxon>
        <taxon>Roseivivax</taxon>
    </lineage>
</organism>
<dbReference type="Pfam" id="PF01730">
    <property type="entry name" value="UreF"/>
    <property type="match status" value="1"/>
</dbReference>
<dbReference type="PIRSF" id="PIRSF009467">
    <property type="entry name" value="Ureas_acces_UreF"/>
    <property type="match status" value="1"/>
</dbReference>
<dbReference type="OrthoDB" id="9798772at2"/>
<dbReference type="InterPro" id="IPR038277">
    <property type="entry name" value="UreF_sf"/>
</dbReference>
<accession>A0A1N7P0A0</accession>
<gene>
    <name evidence="3" type="primary">ureF</name>
    <name evidence="4" type="ORF">SAMN05421759_11192</name>
</gene>
<evidence type="ECO:0000256" key="3">
    <source>
        <dbReference type="HAMAP-Rule" id="MF_01385"/>
    </source>
</evidence>
<evidence type="ECO:0000313" key="5">
    <source>
        <dbReference type="Proteomes" id="UP000186684"/>
    </source>
</evidence>
<dbReference type="GO" id="GO:0005737">
    <property type="term" value="C:cytoplasm"/>
    <property type="evidence" value="ECO:0007669"/>
    <property type="project" value="UniProtKB-SubCell"/>
</dbReference>
<evidence type="ECO:0000256" key="2">
    <source>
        <dbReference type="ARBA" id="ARBA00023186"/>
    </source>
</evidence>
<dbReference type="PANTHER" id="PTHR33620">
    <property type="entry name" value="UREASE ACCESSORY PROTEIN F"/>
    <property type="match status" value="1"/>
</dbReference>
<keyword evidence="2 3" id="KW-0143">Chaperone</keyword>
<sequence length="214" mass="22909">MTTDTDLLILAQWLSPAYPLGAFAWSQGLEMAVADGHVTDAATLRDWVADTLEHGAGRSDAILIRLGHACEADALARLNETALAFAPSQERRLEMTRQGTAFCKTTAATSRIDLPDMVLPVALGRAARLTGLDLDLTVALYLQSQVSNLVSAAQRLMALGQTEGQGVVAGLRPLCRTIAEATRGAGEDDLYSAAYLADIASMRHETLQPRLFQS</sequence>
<comment type="subcellular location">
    <subcellularLocation>
        <location evidence="3">Cytoplasm</location>
    </subcellularLocation>
</comment>
<protein>
    <recommendedName>
        <fullName evidence="3">Urease accessory protein UreF</fullName>
    </recommendedName>
</protein>
<dbReference type="RefSeq" id="WP_076449428.1">
    <property type="nucleotide sequence ID" value="NZ_FTOQ01000011.1"/>
</dbReference>
<dbReference type="AlphaFoldDB" id="A0A1N7P0A0"/>
<comment type="similarity">
    <text evidence="3">Belongs to the UreF family.</text>
</comment>